<reference evidence="1 2" key="1">
    <citation type="journal article" date="2024" name="J Genomics">
        <title>Draft genome sequencing and assembly of Favolaschia claudopus CIRM-BRFM 2984 isolated from oak limbs.</title>
        <authorList>
            <person name="Navarro D."/>
            <person name="Drula E."/>
            <person name="Chaduli D."/>
            <person name="Cazenave R."/>
            <person name="Ahrendt S."/>
            <person name="Wang J."/>
            <person name="Lipzen A."/>
            <person name="Daum C."/>
            <person name="Barry K."/>
            <person name="Grigoriev I.V."/>
            <person name="Favel A."/>
            <person name="Rosso M.N."/>
            <person name="Martin F."/>
        </authorList>
    </citation>
    <scope>NUCLEOTIDE SEQUENCE [LARGE SCALE GENOMIC DNA]</scope>
    <source>
        <strain evidence="1 2">CIRM-BRFM 2984</strain>
    </source>
</reference>
<organism evidence="1 2">
    <name type="scientific">Favolaschia claudopus</name>
    <dbReference type="NCBI Taxonomy" id="2862362"/>
    <lineage>
        <taxon>Eukaryota</taxon>
        <taxon>Fungi</taxon>
        <taxon>Dikarya</taxon>
        <taxon>Basidiomycota</taxon>
        <taxon>Agaricomycotina</taxon>
        <taxon>Agaricomycetes</taxon>
        <taxon>Agaricomycetidae</taxon>
        <taxon>Agaricales</taxon>
        <taxon>Marasmiineae</taxon>
        <taxon>Mycenaceae</taxon>
        <taxon>Favolaschia</taxon>
    </lineage>
</organism>
<evidence type="ECO:0000313" key="1">
    <source>
        <dbReference type="EMBL" id="KAK7001459.1"/>
    </source>
</evidence>
<dbReference type="AlphaFoldDB" id="A0AAW0A5I5"/>
<gene>
    <name evidence="1" type="ORF">R3P38DRAFT_2558783</name>
</gene>
<evidence type="ECO:0008006" key="3">
    <source>
        <dbReference type="Google" id="ProtNLM"/>
    </source>
</evidence>
<accession>A0AAW0A5I5</accession>
<proteinExistence type="predicted"/>
<dbReference type="InterPro" id="IPR032675">
    <property type="entry name" value="LRR_dom_sf"/>
</dbReference>
<feature type="non-terminal residue" evidence="1">
    <location>
        <position position="1"/>
    </location>
</feature>
<dbReference type="EMBL" id="JAWWNJ010000083">
    <property type="protein sequence ID" value="KAK7001459.1"/>
    <property type="molecule type" value="Genomic_DNA"/>
</dbReference>
<evidence type="ECO:0000313" key="2">
    <source>
        <dbReference type="Proteomes" id="UP001362999"/>
    </source>
</evidence>
<dbReference type="Gene3D" id="3.80.10.10">
    <property type="entry name" value="Ribonuclease Inhibitor"/>
    <property type="match status" value="1"/>
</dbReference>
<name>A0AAW0A5I5_9AGAR</name>
<protein>
    <recommendedName>
        <fullName evidence="3">F-box domain-containing protein</fullName>
    </recommendedName>
</protein>
<dbReference type="Proteomes" id="UP001362999">
    <property type="component" value="Unassembled WGS sequence"/>
</dbReference>
<comment type="caution">
    <text evidence="1">The sequence shown here is derived from an EMBL/GenBank/DDBJ whole genome shotgun (WGS) entry which is preliminary data.</text>
</comment>
<sequence>YIPTDPEISQIHAQLLLHEAELTRLEALIQDLCAQRDRVKDYLHSHKALISLPRRLPQDILEEIFLACLPATRDVFMIRSAAEPPLLLGRICSRWRSIAFALPTLWSSLHIHVDYVKWRRKRIAAVDEWLKKTSQVPLSISLQGNDGLGSNDDAAVVDILTRHSSQWASLRLYKLSNAALISLAAENAPALSNIEIHFRDDFNEEEERPFLPRPEKHYFLASRFLLNQKQCHISVVTVDPMSFVPTTSFRWSHLTDLSLKHSLHQERELFHMPTALRLFKGCPRLRSLKPPISVGVFEPDVDAPLIVPSLESLSIETYTTTPILLKAFFTNLAMPRLTKFHFVDRSLYSAMDISVFEQLANHSSSISEVHLKVFRFSTTTSILLGLQYFPSITKLSMILWGPNTYTDYTKNEEDELFAILAPTSPSNPVPALEDLSLETRFIVKETWLQFLRGHVKRRTSLRRVRLSLWVGSPDDIPKIDLAEFVDAGLDVLVDYEFYEDPVQGGDFYGDEY</sequence>
<keyword evidence="2" id="KW-1185">Reference proteome</keyword>